<reference evidence="1" key="1">
    <citation type="submission" date="2022-08" db="EMBL/GenBank/DDBJ databases">
        <title>Draft genome sequencing of Roseisolibacter agri AW1220.</title>
        <authorList>
            <person name="Tobiishi Y."/>
            <person name="Tonouchi A."/>
        </authorList>
    </citation>
    <scope>NUCLEOTIDE SEQUENCE</scope>
    <source>
        <strain evidence="1">AW1220</strain>
    </source>
</reference>
<protein>
    <submittedName>
        <fullName evidence="1">Uncharacterized protein</fullName>
    </submittedName>
</protein>
<accession>A0AA37Q6R9</accession>
<keyword evidence="2" id="KW-1185">Reference proteome</keyword>
<gene>
    <name evidence="1" type="ORF">rosag_41030</name>
</gene>
<sequence length="97" mass="10810">MRHFHRTSVGTDVVMQQADAFFGALGLATTASAERTRSFAGPLGTLALSVRMEGGHYTFVEVHTDQVGESRLDKNVKKFFVQLHRRVDTRHAMEAGY</sequence>
<proteinExistence type="predicted"/>
<name>A0AA37Q6R9_9BACT</name>
<evidence type="ECO:0000313" key="2">
    <source>
        <dbReference type="Proteomes" id="UP001161325"/>
    </source>
</evidence>
<dbReference type="Proteomes" id="UP001161325">
    <property type="component" value="Unassembled WGS sequence"/>
</dbReference>
<dbReference type="EMBL" id="BRXS01000006">
    <property type="protein sequence ID" value="GLC27590.1"/>
    <property type="molecule type" value="Genomic_DNA"/>
</dbReference>
<organism evidence="1 2">
    <name type="scientific">Roseisolibacter agri</name>
    <dbReference type="NCBI Taxonomy" id="2014610"/>
    <lineage>
        <taxon>Bacteria</taxon>
        <taxon>Pseudomonadati</taxon>
        <taxon>Gemmatimonadota</taxon>
        <taxon>Gemmatimonadia</taxon>
        <taxon>Gemmatimonadales</taxon>
        <taxon>Gemmatimonadaceae</taxon>
        <taxon>Roseisolibacter</taxon>
    </lineage>
</organism>
<comment type="caution">
    <text evidence="1">The sequence shown here is derived from an EMBL/GenBank/DDBJ whole genome shotgun (WGS) entry which is preliminary data.</text>
</comment>
<dbReference type="RefSeq" id="WP_284352026.1">
    <property type="nucleotide sequence ID" value="NZ_BRXS01000006.1"/>
</dbReference>
<dbReference type="AlphaFoldDB" id="A0AA37Q6R9"/>
<evidence type="ECO:0000313" key="1">
    <source>
        <dbReference type="EMBL" id="GLC27590.1"/>
    </source>
</evidence>